<evidence type="ECO:0000313" key="3">
    <source>
        <dbReference type="Proteomes" id="UP000004525"/>
    </source>
</evidence>
<name>C2JTF8_LACRM</name>
<keyword evidence="1" id="KW-0472">Membrane</keyword>
<evidence type="ECO:0000256" key="1">
    <source>
        <dbReference type="SAM" id="Phobius"/>
    </source>
</evidence>
<keyword evidence="3" id="KW-1185">Reference proteome</keyword>
<protein>
    <submittedName>
        <fullName evidence="2">Uncharacterized protein</fullName>
    </submittedName>
</protein>
<feature type="transmembrane region" description="Helical" evidence="1">
    <location>
        <begin position="29"/>
        <end position="51"/>
    </location>
</feature>
<keyword evidence="1" id="KW-1133">Transmembrane helix</keyword>
<dbReference type="Proteomes" id="UP000004525">
    <property type="component" value="Unassembled WGS sequence"/>
</dbReference>
<dbReference type="EMBL" id="ACIZ01000013">
    <property type="protein sequence ID" value="EEN81734.1"/>
    <property type="molecule type" value="Genomic_DNA"/>
</dbReference>
<organism evidence="2 3">
    <name type="scientific">Lacticaseibacillus rhamnosus (strain LMS2-1)</name>
    <dbReference type="NCBI Taxonomy" id="525361"/>
    <lineage>
        <taxon>Bacteria</taxon>
        <taxon>Bacillati</taxon>
        <taxon>Bacillota</taxon>
        <taxon>Bacilli</taxon>
        <taxon>Lactobacillales</taxon>
        <taxon>Lactobacillaceae</taxon>
        <taxon>Lacticaseibacillus</taxon>
    </lineage>
</organism>
<dbReference type="HOGENOM" id="CLU_160620_0_0_9"/>
<comment type="caution">
    <text evidence="2">The sequence shown here is derived from an EMBL/GenBank/DDBJ whole genome shotgun (WGS) entry which is preliminary data.</text>
</comment>
<reference evidence="2" key="1">
    <citation type="submission" date="2009-01" db="EMBL/GenBank/DDBJ databases">
        <authorList>
            <person name="Qin X."/>
            <person name="Bachman B."/>
            <person name="Battles P."/>
            <person name="Bell A."/>
            <person name="Bess C."/>
            <person name="Bickham C."/>
            <person name="Chaboub L."/>
            <person name="Chen D."/>
            <person name="Coyle M."/>
            <person name="Deiros D.R."/>
            <person name="Dinh H."/>
            <person name="Forbes L."/>
            <person name="Fowler G."/>
            <person name="Francisco L."/>
            <person name="Fu Q."/>
            <person name="Gubbala S."/>
            <person name="Hale W."/>
            <person name="Han Y."/>
            <person name="Hemphill L."/>
            <person name="Highlander S.K."/>
            <person name="Hirani K."/>
            <person name="Hogues M."/>
            <person name="Jackson L."/>
            <person name="Jakkamsetti A."/>
            <person name="Javaid M."/>
            <person name="Jiang H."/>
            <person name="Korchina V."/>
            <person name="Kovar C."/>
            <person name="Lara F."/>
            <person name="Lee S."/>
            <person name="Mata R."/>
            <person name="Mathew T."/>
            <person name="Moen C."/>
            <person name="Morales K."/>
            <person name="Munidasa M."/>
            <person name="Nazareth L."/>
            <person name="Ngo R."/>
            <person name="Nguyen L."/>
            <person name="Okwuonu G."/>
            <person name="Ongeri F."/>
            <person name="Patil S."/>
            <person name="Petrosino J."/>
            <person name="Pham C."/>
            <person name="Pham P."/>
            <person name="Pu L.-L."/>
            <person name="Puazo M."/>
            <person name="Raj R."/>
            <person name="Reid J."/>
            <person name="Rouhana J."/>
            <person name="Saada N."/>
            <person name="Shang Y."/>
            <person name="Simmons D."/>
            <person name="Thornton R."/>
            <person name="Warren J."/>
            <person name="Weissenberger G."/>
            <person name="Zhang J."/>
            <person name="Zhang L."/>
            <person name="Zhou C."/>
            <person name="Zhu D."/>
            <person name="Muzny D."/>
            <person name="Worley K."/>
            <person name="Gibbs R."/>
        </authorList>
    </citation>
    <scope>NUCLEOTIDE SEQUENCE [LARGE SCALE GENOMIC DNA]</scope>
    <source>
        <strain evidence="2">LMS2-1</strain>
    </source>
</reference>
<feature type="transmembrane region" description="Helical" evidence="1">
    <location>
        <begin position="71"/>
        <end position="95"/>
    </location>
</feature>
<proteinExistence type="predicted"/>
<sequence length="100" mass="11077">MLMVLISLLLDLIAFGGYFLVTANPNPPIFLLLSIVESVIVVLLIGFTFAYRGQRHSRFFDASTGTRPYTVRFTIIVVSMLVNAAALFIYVMALLGNSIF</sequence>
<evidence type="ECO:0000313" key="2">
    <source>
        <dbReference type="EMBL" id="EEN81734.1"/>
    </source>
</evidence>
<dbReference type="AlphaFoldDB" id="C2JTF8"/>
<accession>C2JTF8</accession>
<gene>
    <name evidence="2" type="ORF">HMPREF0539_0192</name>
</gene>
<keyword evidence="1" id="KW-0812">Transmembrane</keyword>